<gene>
    <name evidence="2" type="ORF">F5Z01DRAFT_653999</name>
</gene>
<dbReference type="RefSeq" id="XP_046119042.1">
    <property type="nucleotide sequence ID" value="XM_046263397.1"/>
</dbReference>
<evidence type="ECO:0000313" key="3">
    <source>
        <dbReference type="Proteomes" id="UP000887229"/>
    </source>
</evidence>
<feature type="compositionally biased region" description="Basic and acidic residues" evidence="1">
    <location>
        <begin position="179"/>
        <end position="189"/>
    </location>
</feature>
<dbReference type="GeneID" id="70294300"/>
<name>A0A9P8CQ04_9HYPO</name>
<dbReference type="OrthoDB" id="20473at2759"/>
<dbReference type="InterPro" id="IPR037830">
    <property type="entry name" value="ZZZ3"/>
</dbReference>
<dbReference type="EMBL" id="MU251252">
    <property type="protein sequence ID" value="KAG9255118.1"/>
    <property type="molecule type" value="Genomic_DNA"/>
</dbReference>
<proteinExistence type="predicted"/>
<keyword evidence="3" id="KW-1185">Reference proteome</keyword>
<evidence type="ECO:0000256" key="1">
    <source>
        <dbReference type="SAM" id="MobiDB-lite"/>
    </source>
</evidence>
<dbReference type="PANTHER" id="PTHR22705:SF0">
    <property type="entry name" value="ZZ-TYPE ZINC FINGER-CONTAINING PROTEIN 3"/>
    <property type="match status" value="1"/>
</dbReference>
<evidence type="ECO:0000313" key="2">
    <source>
        <dbReference type="EMBL" id="KAG9255118.1"/>
    </source>
</evidence>
<feature type="region of interest" description="Disordered" evidence="1">
    <location>
        <begin position="1"/>
        <end position="93"/>
    </location>
</feature>
<feature type="compositionally biased region" description="Polar residues" evidence="1">
    <location>
        <begin position="202"/>
        <end position="211"/>
    </location>
</feature>
<dbReference type="Proteomes" id="UP000887229">
    <property type="component" value="Unassembled WGS sequence"/>
</dbReference>
<comment type="caution">
    <text evidence="2">The sequence shown here is derived from an EMBL/GenBank/DDBJ whole genome shotgun (WGS) entry which is preliminary data.</text>
</comment>
<feature type="region of interest" description="Disordered" evidence="1">
    <location>
        <begin position="123"/>
        <end position="147"/>
    </location>
</feature>
<dbReference type="AlphaFoldDB" id="A0A9P8CQ04"/>
<feature type="compositionally biased region" description="Low complexity" evidence="1">
    <location>
        <begin position="40"/>
        <end position="55"/>
    </location>
</feature>
<dbReference type="PANTHER" id="PTHR22705">
    <property type="entry name" value="ZINC FINGER, ZZ DOMAIN CONTAINING 3"/>
    <property type="match status" value="1"/>
</dbReference>
<protein>
    <submittedName>
        <fullName evidence="2">Uncharacterized protein</fullName>
    </submittedName>
</protein>
<organism evidence="2 3">
    <name type="scientific">Emericellopsis atlantica</name>
    <dbReference type="NCBI Taxonomy" id="2614577"/>
    <lineage>
        <taxon>Eukaryota</taxon>
        <taxon>Fungi</taxon>
        <taxon>Dikarya</taxon>
        <taxon>Ascomycota</taxon>
        <taxon>Pezizomycotina</taxon>
        <taxon>Sordariomycetes</taxon>
        <taxon>Hypocreomycetidae</taxon>
        <taxon>Hypocreales</taxon>
        <taxon>Bionectriaceae</taxon>
        <taxon>Emericellopsis</taxon>
    </lineage>
</organism>
<reference evidence="2" key="1">
    <citation type="journal article" date="2021" name="IMA Fungus">
        <title>Genomic characterization of three marine fungi, including Emericellopsis atlantica sp. nov. with signatures of a generalist lifestyle and marine biomass degradation.</title>
        <authorList>
            <person name="Hagestad O.C."/>
            <person name="Hou L."/>
            <person name="Andersen J.H."/>
            <person name="Hansen E.H."/>
            <person name="Altermark B."/>
            <person name="Li C."/>
            <person name="Kuhnert E."/>
            <person name="Cox R.J."/>
            <person name="Crous P.W."/>
            <person name="Spatafora J.W."/>
            <person name="Lail K."/>
            <person name="Amirebrahimi M."/>
            <person name="Lipzen A."/>
            <person name="Pangilinan J."/>
            <person name="Andreopoulos W."/>
            <person name="Hayes R.D."/>
            <person name="Ng V."/>
            <person name="Grigoriev I.V."/>
            <person name="Jackson S.A."/>
            <person name="Sutton T.D.S."/>
            <person name="Dobson A.D.W."/>
            <person name="Rama T."/>
        </authorList>
    </citation>
    <scope>NUCLEOTIDE SEQUENCE</scope>
    <source>
        <strain evidence="2">TS7</strain>
    </source>
</reference>
<feature type="region of interest" description="Disordered" evidence="1">
    <location>
        <begin position="179"/>
        <end position="242"/>
    </location>
</feature>
<accession>A0A9P8CQ04</accession>
<sequence length="242" mass="26068">MTMPGLTIQTDVAPRSHSPEPPPASPLTPTEEAPAPPLAPTQAPAAAIATATPRQPSAPHPQAEPPAVLSHTTHPEQVPSQPVPPPQPIDFESNTDAIAIKSAISILQLQKKRAEEHIRLLDQSAQAARDDPQRTAEYLAKGDTSDMPWKDAFQMQSVAHMPNVRWSKYAVVGESLDKIHQEQSKRPPDTKPAVYADGVYTEQASANSSTAGRAEEHRGPFAAYSPFVDKGKQPMAPPKSKK</sequence>